<dbReference type="InterPro" id="IPR029039">
    <property type="entry name" value="Flavoprotein-like_sf"/>
</dbReference>
<dbReference type="GO" id="GO:0016491">
    <property type="term" value="F:oxidoreductase activity"/>
    <property type="evidence" value="ECO:0007669"/>
    <property type="project" value="InterPro"/>
</dbReference>
<name>A0AAC9J055_VIRHA</name>
<dbReference type="GO" id="GO:0010181">
    <property type="term" value="F:FMN binding"/>
    <property type="evidence" value="ECO:0007669"/>
    <property type="project" value="TreeGrafter"/>
</dbReference>
<evidence type="ECO:0000259" key="2">
    <source>
        <dbReference type="Pfam" id="PF03358"/>
    </source>
</evidence>
<dbReference type="Gene3D" id="3.40.50.360">
    <property type="match status" value="1"/>
</dbReference>
<comment type="similarity">
    <text evidence="1">Belongs to the azoreductase type 2 family.</text>
</comment>
<dbReference type="PANTHER" id="PTHR30543:SF21">
    <property type="entry name" value="NAD(P)H-DEPENDENT FMN REDUCTASE LOT6"/>
    <property type="match status" value="1"/>
</dbReference>
<dbReference type="Proteomes" id="UP000182945">
    <property type="component" value="Chromosome"/>
</dbReference>
<dbReference type="PANTHER" id="PTHR30543">
    <property type="entry name" value="CHROMATE REDUCTASE"/>
    <property type="match status" value="1"/>
</dbReference>
<protein>
    <submittedName>
        <fullName evidence="3">NADPH-dependent FMN reductase</fullName>
    </submittedName>
</protein>
<dbReference type="KEGG" id="vhl:BME96_02560"/>
<gene>
    <name evidence="3" type="ORF">BME96_02560</name>
</gene>
<dbReference type="SUPFAM" id="SSF52218">
    <property type="entry name" value="Flavoproteins"/>
    <property type="match status" value="1"/>
</dbReference>
<dbReference type="GO" id="GO:0005829">
    <property type="term" value="C:cytosol"/>
    <property type="evidence" value="ECO:0007669"/>
    <property type="project" value="TreeGrafter"/>
</dbReference>
<dbReference type="InterPro" id="IPR050712">
    <property type="entry name" value="NAD(P)H-dep_reductase"/>
</dbReference>
<organism evidence="3 4">
    <name type="scientific">Virgibacillus halodenitrificans</name>
    <name type="common">Bacillus halodenitrificans</name>
    <dbReference type="NCBI Taxonomy" id="1482"/>
    <lineage>
        <taxon>Bacteria</taxon>
        <taxon>Bacillati</taxon>
        <taxon>Bacillota</taxon>
        <taxon>Bacilli</taxon>
        <taxon>Bacillales</taxon>
        <taxon>Bacillaceae</taxon>
        <taxon>Virgibacillus</taxon>
    </lineage>
</organism>
<dbReference type="AlphaFoldDB" id="A0AAC9J055"/>
<dbReference type="InterPro" id="IPR005025">
    <property type="entry name" value="FMN_Rdtase-like_dom"/>
</dbReference>
<dbReference type="EMBL" id="CP017962">
    <property type="protein sequence ID" value="APC47129.1"/>
    <property type="molecule type" value="Genomic_DNA"/>
</dbReference>
<dbReference type="RefSeq" id="WP_019375576.1">
    <property type="nucleotide sequence ID" value="NZ_CP017962.1"/>
</dbReference>
<dbReference type="GeneID" id="71513264"/>
<accession>A0AAC9J055</accession>
<proteinExistence type="inferred from homology"/>
<feature type="domain" description="NADPH-dependent FMN reductase-like" evidence="2">
    <location>
        <begin position="1"/>
        <end position="147"/>
    </location>
</feature>
<sequence>MKIVAMVGSNRKDSYNMKLTSFMQERYKDKLDIEILPIGQLPFYNQDDELDPSDIVEDIREKIRNSDGILFATPEYNASISGVLKNAIDWFSRVDKVMVNKPAMIVGASMGRLGTVKAQMHLRQILNAPGVGTITLPGNEVYVGAVHEKIDENGNLTDEQTAQFIDSVMDNFVHWIEKMSVKQ</sequence>
<reference evidence="3 4" key="1">
    <citation type="submission" date="2016-11" db="EMBL/GenBank/DDBJ databases">
        <title>Complete genome sequencing of Virgibacillus halodenitrificans PDB-F2.</title>
        <authorList>
            <person name="Sun Z."/>
            <person name="Zhou Y."/>
            <person name="Li H."/>
        </authorList>
    </citation>
    <scope>NUCLEOTIDE SEQUENCE [LARGE SCALE GENOMIC DNA]</scope>
    <source>
        <strain evidence="3 4">PDB-F2</strain>
    </source>
</reference>
<evidence type="ECO:0000313" key="4">
    <source>
        <dbReference type="Proteomes" id="UP000182945"/>
    </source>
</evidence>
<evidence type="ECO:0000313" key="3">
    <source>
        <dbReference type="EMBL" id="APC47129.1"/>
    </source>
</evidence>
<dbReference type="Pfam" id="PF03358">
    <property type="entry name" value="FMN_red"/>
    <property type="match status" value="1"/>
</dbReference>
<evidence type="ECO:0000256" key="1">
    <source>
        <dbReference type="ARBA" id="ARBA00009428"/>
    </source>
</evidence>